<dbReference type="SUPFAM" id="SSF55008">
    <property type="entry name" value="HMA, heavy metal-associated domain"/>
    <property type="match status" value="1"/>
</dbReference>
<dbReference type="RefSeq" id="WP_228351810.1">
    <property type="nucleotide sequence ID" value="NZ_JACEGA010000001.1"/>
</dbReference>
<evidence type="ECO:0000313" key="3">
    <source>
        <dbReference type="Proteomes" id="UP000574276"/>
    </source>
</evidence>
<evidence type="ECO:0000259" key="1">
    <source>
        <dbReference type="PROSITE" id="PS50846"/>
    </source>
</evidence>
<dbReference type="InterPro" id="IPR006121">
    <property type="entry name" value="HMA_dom"/>
</dbReference>
<dbReference type="EMBL" id="JACEGA010000001">
    <property type="protein sequence ID" value="MBB2182077.1"/>
    <property type="molecule type" value="Genomic_DNA"/>
</dbReference>
<dbReference type="InterPro" id="IPR036163">
    <property type="entry name" value="HMA_dom_sf"/>
</dbReference>
<dbReference type="AlphaFoldDB" id="A0A839JXY1"/>
<protein>
    <submittedName>
        <fullName evidence="2">Heavy-metal-associated domain-containing protein</fullName>
    </submittedName>
</protein>
<dbReference type="PROSITE" id="PS50846">
    <property type="entry name" value="HMA_2"/>
    <property type="match status" value="1"/>
</dbReference>
<dbReference type="Proteomes" id="UP000574276">
    <property type="component" value="Unassembled WGS sequence"/>
</dbReference>
<feature type="domain" description="HMA" evidence="1">
    <location>
        <begin position="2"/>
        <end position="67"/>
    </location>
</feature>
<keyword evidence="3" id="KW-1185">Reference proteome</keyword>
<dbReference type="CDD" id="cd00371">
    <property type="entry name" value="HMA"/>
    <property type="match status" value="1"/>
</dbReference>
<proteinExistence type="predicted"/>
<name>A0A839JXY1_9FIRM</name>
<accession>A0A839JXY1</accession>
<dbReference type="Pfam" id="PF00403">
    <property type="entry name" value="HMA"/>
    <property type="match status" value="1"/>
</dbReference>
<sequence length="68" mass="7560">MNQVHYNVSGLINNPVKTQVKNVLEEIDGVQKVNIDLGRSTVEVHYNDPADDCSIRNAIEHVGCKVND</sequence>
<dbReference type="Gene3D" id="3.30.70.100">
    <property type="match status" value="1"/>
</dbReference>
<gene>
    <name evidence="2" type="ORF">H0486_04215</name>
</gene>
<dbReference type="GO" id="GO:0046872">
    <property type="term" value="F:metal ion binding"/>
    <property type="evidence" value="ECO:0007669"/>
    <property type="project" value="InterPro"/>
</dbReference>
<comment type="caution">
    <text evidence="2">The sequence shown here is derived from an EMBL/GenBank/DDBJ whole genome shotgun (WGS) entry which is preliminary data.</text>
</comment>
<reference evidence="2 3" key="1">
    <citation type="submission" date="2020-07" db="EMBL/GenBank/DDBJ databases">
        <title>Characterization and genome sequencing of isolate MD1, a novel member within the family Lachnospiraceae.</title>
        <authorList>
            <person name="Rettenmaier R."/>
            <person name="Di Bello L."/>
            <person name="Zinser C."/>
            <person name="Scheitz K."/>
            <person name="Liebl W."/>
            <person name="Zverlov V."/>
        </authorList>
    </citation>
    <scope>NUCLEOTIDE SEQUENCE [LARGE SCALE GENOMIC DNA]</scope>
    <source>
        <strain evidence="2 3">MD1</strain>
    </source>
</reference>
<evidence type="ECO:0000313" key="2">
    <source>
        <dbReference type="EMBL" id="MBB2182077.1"/>
    </source>
</evidence>
<organism evidence="2 3">
    <name type="scientific">Variimorphobacter saccharofermentans</name>
    <dbReference type="NCBI Taxonomy" id="2755051"/>
    <lineage>
        <taxon>Bacteria</taxon>
        <taxon>Bacillati</taxon>
        <taxon>Bacillota</taxon>
        <taxon>Clostridia</taxon>
        <taxon>Lachnospirales</taxon>
        <taxon>Lachnospiraceae</taxon>
        <taxon>Variimorphobacter</taxon>
    </lineage>
</organism>